<protein>
    <recommendedName>
        <fullName evidence="2">DUF4604 domain-containing protein</fullName>
    </recommendedName>
</protein>
<dbReference type="InterPro" id="IPR027911">
    <property type="entry name" value="DUF4604"/>
</dbReference>
<keyword evidence="4" id="KW-1185">Reference proteome</keyword>
<dbReference type="AlphaFoldDB" id="A0AAV8Y8V1"/>
<feature type="compositionally biased region" description="Basic and acidic residues" evidence="1">
    <location>
        <begin position="38"/>
        <end position="47"/>
    </location>
</feature>
<name>A0AAV8Y8V1_9CUCU</name>
<dbReference type="PANTHER" id="PTHR31195">
    <property type="entry name" value="GEO02494P1"/>
    <property type="match status" value="1"/>
</dbReference>
<comment type="caution">
    <text evidence="3">The sequence shown here is derived from an EMBL/GenBank/DDBJ whole genome shotgun (WGS) entry which is preliminary data.</text>
</comment>
<accession>A0AAV8Y8V1</accession>
<feature type="domain" description="DUF4604" evidence="2">
    <location>
        <begin position="8"/>
        <end position="102"/>
    </location>
</feature>
<dbReference type="PANTHER" id="PTHR31195:SF2">
    <property type="entry name" value="GEO02494P1"/>
    <property type="match status" value="1"/>
</dbReference>
<feature type="compositionally biased region" description="Basic and acidic residues" evidence="1">
    <location>
        <begin position="66"/>
        <end position="85"/>
    </location>
</feature>
<dbReference type="EMBL" id="JANEYF010002379">
    <property type="protein sequence ID" value="KAJ8947374.1"/>
    <property type="molecule type" value="Genomic_DNA"/>
</dbReference>
<organism evidence="3 4">
    <name type="scientific">Rhamnusium bicolor</name>
    <dbReference type="NCBI Taxonomy" id="1586634"/>
    <lineage>
        <taxon>Eukaryota</taxon>
        <taxon>Metazoa</taxon>
        <taxon>Ecdysozoa</taxon>
        <taxon>Arthropoda</taxon>
        <taxon>Hexapoda</taxon>
        <taxon>Insecta</taxon>
        <taxon>Pterygota</taxon>
        <taxon>Neoptera</taxon>
        <taxon>Endopterygota</taxon>
        <taxon>Coleoptera</taxon>
        <taxon>Polyphaga</taxon>
        <taxon>Cucujiformia</taxon>
        <taxon>Chrysomeloidea</taxon>
        <taxon>Cerambycidae</taxon>
        <taxon>Lepturinae</taxon>
        <taxon>Rhagiini</taxon>
        <taxon>Rhamnusium</taxon>
    </lineage>
</organism>
<evidence type="ECO:0000313" key="4">
    <source>
        <dbReference type="Proteomes" id="UP001162156"/>
    </source>
</evidence>
<proteinExistence type="predicted"/>
<dbReference type="InterPro" id="IPR040219">
    <property type="entry name" value="KIAA1143-like"/>
</dbReference>
<gene>
    <name evidence="3" type="ORF">NQ314_008623</name>
</gene>
<evidence type="ECO:0000256" key="1">
    <source>
        <dbReference type="SAM" id="MobiDB-lite"/>
    </source>
</evidence>
<reference evidence="3" key="1">
    <citation type="journal article" date="2023" name="Insect Mol. Biol.">
        <title>Genome sequencing provides insights into the evolution of gene families encoding plant cell wall-degrading enzymes in longhorned beetles.</title>
        <authorList>
            <person name="Shin N.R."/>
            <person name="Okamura Y."/>
            <person name="Kirsch R."/>
            <person name="Pauchet Y."/>
        </authorList>
    </citation>
    <scope>NUCLEOTIDE SEQUENCE</scope>
    <source>
        <strain evidence="3">RBIC_L_NR</strain>
    </source>
</reference>
<sequence length="105" mass="11905">REDLGAIADEDLQDTEEEQPTVVVLNPGDLTAEEAVQETERLKKETEESPADLSSRIVFKAPSKSKSTEKPKEQSSKRKQDSQDKKSKKLKNKKLLSFDEEEEDN</sequence>
<evidence type="ECO:0000313" key="3">
    <source>
        <dbReference type="EMBL" id="KAJ8947374.1"/>
    </source>
</evidence>
<dbReference type="Proteomes" id="UP001162156">
    <property type="component" value="Unassembled WGS sequence"/>
</dbReference>
<dbReference type="Pfam" id="PF15377">
    <property type="entry name" value="DUF4604"/>
    <property type="match status" value="1"/>
</dbReference>
<feature type="compositionally biased region" description="Acidic residues" evidence="1">
    <location>
        <begin position="1"/>
        <end position="19"/>
    </location>
</feature>
<evidence type="ECO:0000259" key="2">
    <source>
        <dbReference type="Pfam" id="PF15377"/>
    </source>
</evidence>
<feature type="region of interest" description="Disordered" evidence="1">
    <location>
        <begin position="1"/>
        <end position="105"/>
    </location>
</feature>
<feature type="non-terminal residue" evidence="3">
    <location>
        <position position="1"/>
    </location>
</feature>